<feature type="compositionally biased region" description="Low complexity" evidence="9">
    <location>
        <begin position="31"/>
        <end position="41"/>
    </location>
</feature>
<accession>A0A7R9KNV2</accession>
<dbReference type="Pfam" id="PF00096">
    <property type="entry name" value="zf-C2H2"/>
    <property type="match status" value="2"/>
</dbReference>
<evidence type="ECO:0000259" key="10">
    <source>
        <dbReference type="PROSITE" id="PS50157"/>
    </source>
</evidence>
<feature type="domain" description="C2H2-type" evidence="10">
    <location>
        <begin position="733"/>
        <end position="763"/>
    </location>
</feature>
<dbReference type="InterPro" id="IPR013087">
    <property type="entry name" value="Znf_C2H2_type"/>
</dbReference>
<feature type="compositionally biased region" description="Low complexity" evidence="9">
    <location>
        <begin position="680"/>
        <end position="691"/>
    </location>
</feature>
<feature type="domain" description="C2H2-type" evidence="10">
    <location>
        <begin position="386"/>
        <end position="415"/>
    </location>
</feature>
<evidence type="ECO:0000256" key="4">
    <source>
        <dbReference type="ARBA" id="ARBA00022833"/>
    </source>
</evidence>
<dbReference type="EMBL" id="OC858528">
    <property type="protein sequence ID" value="CAD7626580.1"/>
    <property type="molecule type" value="Genomic_DNA"/>
</dbReference>
<feature type="non-terminal residue" evidence="11">
    <location>
        <position position="1285"/>
    </location>
</feature>
<feature type="domain" description="C2H2-type" evidence="10">
    <location>
        <begin position="943"/>
        <end position="973"/>
    </location>
</feature>
<keyword evidence="4" id="KW-0862">Zinc</keyword>
<name>A0A7R9KNV2_9ACAR</name>
<evidence type="ECO:0000256" key="7">
    <source>
        <dbReference type="ARBA" id="ARBA00023242"/>
    </source>
</evidence>
<dbReference type="OrthoDB" id="8922241at2759"/>
<proteinExistence type="predicted"/>
<dbReference type="Gene3D" id="3.30.160.60">
    <property type="entry name" value="Classic Zinc Finger"/>
    <property type="match status" value="11"/>
</dbReference>
<keyword evidence="3 8" id="KW-0863">Zinc-finger</keyword>
<dbReference type="GO" id="GO:0006357">
    <property type="term" value="P:regulation of transcription by RNA polymerase II"/>
    <property type="evidence" value="ECO:0007669"/>
    <property type="project" value="TreeGrafter"/>
</dbReference>
<feature type="domain" description="C2H2-type" evidence="10">
    <location>
        <begin position="355"/>
        <end position="384"/>
    </location>
</feature>
<sequence length="1285" mass="149844">TLINSTSKPSTSQSSQEMTNKDMNKKSSEDSMQMPSKQSMSKFLAQNKTRRRKCFNKTKNAFICPINKCHKSCETDFQFRRHVTAVHGERQFLCTHEGCGKGYTTRSALRVHQLLHKTVKSFHCPHNGCEYEAIDDYYFTQHVKRRHSNQSVSEVLLQNVTERKKCYEFEKKAFICPINDCHKSYKTDVQFSHHLKSVHSDGQYVCEYIGCENVLKSKNGFNLHLLGHKKAKPFHCPHNGCESKAVSDRYLKAHLKTHSTESVVKGAEPLIQYTKAFTLNTWERKRCFDPKTKTWKCPGIECQKALKTRKLFNQHLYNIHSEPRFKCHYEGCDKIFTHKDRLDNHLVVHKNDKKFKCDYKDCEYAGRTKWALKSHMVSHLTDRPVIECSVDGCGKAFKLAKDLAQHSRVHLSDPTIRCGADGCNEMFFHSYERLKHQISVHNRKRKKYKPQRKQRCDWPGCEYSGTYLSYHKLKHTGERPHVCVWPDCGKSYANKLRLMIGPDHTGERPHVCVWPDCGKSYANKLRLRDHMNIHNNVRPFVCQWPGCEYSATGSSILFNHKNFKCTIIDGEDNQDFWLLCQTLDQLSDETYGSVGHHIKIELEDQMKSPSNDQQMRQRYETQEVNQNINDNNNDVNEDMFAINGLELRTGVKVEAEDSMEPINTQLINKSSIKMQTQVNSTSKPSTSQSSQEMVNIDSNEDSMEMTSNESMSQFLRQNKSEREKCFDLTLNAFVCPINKCHKSFKKDVNFAMHFRRTHTTKQYMCTHEGCGQAFKTQYTLRTHQSIHKNIKLFHCPHNGCQYKGISDNNLKLHLRAHFTDKVFRCDVNGCDYQTFKYKTLKNHAKRKHKIINGLDLGSVVIKEPEDNCVNTDMSSMTNEIQRQVNSTSKPSTSQSSQEMVNIDMNEESNEDSMEMTSKQSMSQLLAQNKTKRSECFDRTLNAFICPINKCHKSFQKDIPFQQHLPRTHTPRQYICTHEGCGKGFKLKDSFSRHVLTHESIKSFHCPQNGCEFKASISYYLTEHLKRHSTDKVFRCNVNGCDYYNFNAKNLRVHKKTHTKTQSFQCYYNGCQYKASSYHCLKGHLRTHSTDKQFRCDVNGCDFHSFNRKSLSRHMENMHKNIQSFQCHYNGCQYKCVNNRLLTSHLKTHSTDRTDGVNSKNELNVHRLTHGSEPTITCGADGCNDMFYTYSQRLRHRVSVHNRRTRSYRRGKQWFEWTSHKKTVEDKQWMSKRRQIERLVKTRLICDNSCETDTCFYKRQYVCTREGCGKGSKTNHNIKAHLIINY</sequence>
<keyword evidence="12" id="KW-1185">Reference proteome</keyword>
<dbReference type="PROSITE" id="PS00028">
    <property type="entry name" value="ZINC_FINGER_C2H2_1"/>
    <property type="match status" value="14"/>
</dbReference>
<feature type="domain" description="C2H2-type" evidence="10">
    <location>
        <begin position="325"/>
        <end position="354"/>
    </location>
</feature>
<feature type="domain" description="C2H2-type" evidence="10">
    <location>
        <begin position="973"/>
        <end position="1002"/>
    </location>
</feature>
<dbReference type="PANTHER" id="PTHR46179:SF13">
    <property type="entry name" value="C2H2-TYPE DOMAIN-CONTAINING PROTEIN"/>
    <property type="match status" value="1"/>
</dbReference>
<evidence type="ECO:0000256" key="6">
    <source>
        <dbReference type="ARBA" id="ARBA00023163"/>
    </source>
</evidence>
<dbReference type="Proteomes" id="UP000759131">
    <property type="component" value="Unassembled WGS sequence"/>
</dbReference>
<dbReference type="PANTHER" id="PTHR46179">
    <property type="entry name" value="ZINC FINGER PROTEIN"/>
    <property type="match status" value="1"/>
</dbReference>
<evidence type="ECO:0000313" key="11">
    <source>
        <dbReference type="EMBL" id="CAD7626580.1"/>
    </source>
</evidence>
<feature type="compositionally biased region" description="Basic and acidic residues" evidence="9">
    <location>
        <begin position="19"/>
        <end position="29"/>
    </location>
</feature>
<evidence type="ECO:0000256" key="5">
    <source>
        <dbReference type="ARBA" id="ARBA00023015"/>
    </source>
</evidence>
<organism evidence="11">
    <name type="scientific">Medioppia subpectinata</name>
    <dbReference type="NCBI Taxonomy" id="1979941"/>
    <lineage>
        <taxon>Eukaryota</taxon>
        <taxon>Metazoa</taxon>
        <taxon>Ecdysozoa</taxon>
        <taxon>Arthropoda</taxon>
        <taxon>Chelicerata</taxon>
        <taxon>Arachnida</taxon>
        <taxon>Acari</taxon>
        <taxon>Acariformes</taxon>
        <taxon>Sarcoptiformes</taxon>
        <taxon>Oribatida</taxon>
        <taxon>Brachypylina</taxon>
        <taxon>Oppioidea</taxon>
        <taxon>Oppiidae</taxon>
        <taxon>Medioppia</taxon>
    </lineage>
</organism>
<feature type="domain" description="C2H2-type" evidence="10">
    <location>
        <begin position="174"/>
        <end position="204"/>
    </location>
</feature>
<dbReference type="PROSITE" id="PS50157">
    <property type="entry name" value="ZINC_FINGER_C2H2_2"/>
    <property type="match status" value="14"/>
</dbReference>
<evidence type="ECO:0000256" key="9">
    <source>
        <dbReference type="SAM" id="MobiDB-lite"/>
    </source>
</evidence>
<feature type="domain" description="C2H2-type" evidence="10">
    <location>
        <begin position="92"/>
        <end position="121"/>
    </location>
</feature>
<protein>
    <recommendedName>
        <fullName evidence="10">C2H2-type domain-containing protein</fullName>
    </recommendedName>
</protein>
<dbReference type="GO" id="GO:0008270">
    <property type="term" value="F:zinc ion binding"/>
    <property type="evidence" value="ECO:0007669"/>
    <property type="project" value="UniProtKB-KW"/>
</dbReference>
<keyword evidence="6" id="KW-0804">Transcription</keyword>
<feature type="domain" description="C2H2-type" evidence="10">
    <location>
        <begin position="763"/>
        <end position="792"/>
    </location>
</feature>
<feature type="domain" description="C2H2-type" evidence="10">
    <location>
        <begin position="1124"/>
        <end position="1153"/>
    </location>
</feature>
<dbReference type="GO" id="GO:0005634">
    <property type="term" value="C:nucleus"/>
    <property type="evidence" value="ECO:0007669"/>
    <property type="project" value="UniProtKB-SubCell"/>
</dbReference>
<evidence type="ECO:0000256" key="1">
    <source>
        <dbReference type="ARBA" id="ARBA00004123"/>
    </source>
</evidence>
<gene>
    <name evidence="11" type="ORF">OSB1V03_LOCUS7013</name>
</gene>
<feature type="domain" description="C2H2-type" evidence="10">
    <location>
        <begin position="1033"/>
        <end position="1062"/>
    </location>
</feature>
<keyword evidence="2" id="KW-0479">Metal-binding</keyword>
<feature type="domain" description="C2H2-type" evidence="10">
    <location>
        <begin position="295"/>
        <end position="325"/>
    </location>
</feature>
<keyword evidence="7" id="KW-0539">Nucleus</keyword>
<evidence type="ECO:0000256" key="3">
    <source>
        <dbReference type="ARBA" id="ARBA00022771"/>
    </source>
</evidence>
<feature type="region of interest" description="Disordered" evidence="9">
    <location>
        <begin position="673"/>
        <end position="692"/>
    </location>
</feature>
<dbReference type="SUPFAM" id="SSF57667">
    <property type="entry name" value="beta-beta-alpha zinc fingers"/>
    <property type="match status" value="11"/>
</dbReference>
<reference evidence="11" key="1">
    <citation type="submission" date="2020-11" db="EMBL/GenBank/DDBJ databases">
        <authorList>
            <person name="Tran Van P."/>
        </authorList>
    </citation>
    <scope>NUCLEOTIDE SEQUENCE</scope>
</reference>
<evidence type="ECO:0000256" key="2">
    <source>
        <dbReference type="ARBA" id="ARBA00022723"/>
    </source>
</evidence>
<feature type="domain" description="C2H2-type" evidence="10">
    <location>
        <begin position="510"/>
        <end position="539"/>
    </location>
</feature>
<feature type="domain" description="C2H2-type" evidence="10">
    <location>
        <begin position="1063"/>
        <end position="1092"/>
    </location>
</feature>
<feature type="region of interest" description="Disordered" evidence="9">
    <location>
        <begin position="1"/>
        <end position="41"/>
    </location>
</feature>
<feature type="compositionally biased region" description="Low complexity" evidence="9">
    <location>
        <begin position="1"/>
        <end position="16"/>
    </location>
</feature>
<evidence type="ECO:0000313" key="12">
    <source>
        <dbReference type="Proteomes" id="UP000759131"/>
    </source>
</evidence>
<dbReference type="InterPro" id="IPR051061">
    <property type="entry name" value="Zinc_finger_trans_reg"/>
</dbReference>
<comment type="subcellular location">
    <subcellularLocation>
        <location evidence="1">Nucleus</location>
    </subcellularLocation>
</comment>
<dbReference type="SMART" id="SM00355">
    <property type="entry name" value="ZnF_C2H2"/>
    <property type="match status" value="27"/>
</dbReference>
<dbReference type="EMBL" id="CAJPIZ010003953">
    <property type="protein sequence ID" value="CAG2107010.1"/>
    <property type="molecule type" value="Genomic_DNA"/>
</dbReference>
<dbReference type="InterPro" id="IPR036236">
    <property type="entry name" value="Znf_C2H2_sf"/>
</dbReference>
<keyword evidence="5" id="KW-0805">Transcription regulation</keyword>
<evidence type="ECO:0000256" key="8">
    <source>
        <dbReference type="PROSITE-ProRule" id="PRU00042"/>
    </source>
</evidence>